<name>A0ABZ0K181_9GAMM</name>
<dbReference type="Gene3D" id="3.90.79.10">
    <property type="entry name" value="Nucleoside Triphosphate Pyrophosphohydrolase"/>
    <property type="match status" value="1"/>
</dbReference>
<evidence type="ECO:0000256" key="1">
    <source>
        <dbReference type="ARBA" id="ARBA00001946"/>
    </source>
</evidence>
<sequence length="150" mass="17019">MFLDKDIFTQVIDSTPLVSIDLVIENSAGEVLLGLRNNKPAQGFWFVPGGRILKNESMDSAFQRLCQQELGVAASRAEAEFLGPYEHFYTDSVFSDSVSTHYVVLGYKLRLNIELDSLPSSQHNQYCWMTKADILNSNVVHKHSQWYIES</sequence>
<dbReference type="CDD" id="cd03430">
    <property type="entry name" value="NUDIX_GDPMH_NudD"/>
    <property type="match status" value="1"/>
</dbReference>
<dbReference type="InterPro" id="IPR000086">
    <property type="entry name" value="NUDIX_hydrolase_dom"/>
</dbReference>
<dbReference type="PIRSF" id="PIRSF037599">
    <property type="entry name" value="GDPMH"/>
    <property type="match status" value="1"/>
</dbReference>
<comment type="cofactor">
    <cofactor evidence="1">
        <name>Mg(2+)</name>
        <dbReference type="ChEBI" id="CHEBI:18420"/>
    </cofactor>
</comment>
<keyword evidence="4" id="KW-0460">Magnesium</keyword>
<reference evidence="6 7" key="1">
    <citation type="submission" date="2023-10" db="EMBL/GenBank/DDBJ databases">
        <title>Complete genome sequence of Shewanella sp. DAU334.</title>
        <authorList>
            <person name="Lee Y.-S."/>
            <person name="Jeong H.-R."/>
            <person name="Hwang E.-J."/>
            <person name="Choi Y.-L."/>
            <person name="Kim G.-D."/>
        </authorList>
    </citation>
    <scope>NUCLEOTIDE SEQUENCE [LARGE SCALE GENOMIC DNA]</scope>
    <source>
        <strain evidence="6 7">DAU334</strain>
    </source>
</reference>
<keyword evidence="7" id="KW-1185">Reference proteome</keyword>
<accession>A0ABZ0K181</accession>
<dbReference type="InterPro" id="IPR033715">
    <property type="entry name" value="GDPMH"/>
</dbReference>
<dbReference type="InterPro" id="IPR015797">
    <property type="entry name" value="NUDIX_hydrolase-like_dom_sf"/>
</dbReference>
<gene>
    <name evidence="6" type="ORF">RGE70_05755</name>
</gene>
<evidence type="ECO:0000313" key="7">
    <source>
        <dbReference type="Proteomes" id="UP001529491"/>
    </source>
</evidence>
<dbReference type="NCBIfam" id="NF011963">
    <property type="entry name" value="PRK15434.1"/>
    <property type="match status" value="1"/>
</dbReference>
<evidence type="ECO:0000313" key="6">
    <source>
        <dbReference type="EMBL" id="WOT06302.1"/>
    </source>
</evidence>
<dbReference type="PANTHER" id="PTHR43046:SF12">
    <property type="entry name" value="GDP-MANNOSE MANNOSYL HYDROLASE"/>
    <property type="match status" value="1"/>
</dbReference>
<keyword evidence="3 6" id="KW-0378">Hydrolase</keyword>
<evidence type="ECO:0000256" key="3">
    <source>
        <dbReference type="ARBA" id="ARBA00022801"/>
    </source>
</evidence>
<evidence type="ECO:0000259" key="5">
    <source>
        <dbReference type="PROSITE" id="PS51462"/>
    </source>
</evidence>
<keyword evidence="2" id="KW-0479">Metal-binding</keyword>
<dbReference type="PROSITE" id="PS51462">
    <property type="entry name" value="NUDIX"/>
    <property type="match status" value="1"/>
</dbReference>
<dbReference type="EMBL" id="CP136522">
    <property type="protein sequence ID" value="WOT06302.1"/>
    <property type="molecule type" value="Genomic_DNA"/>
</dbReference>
<dbReference type="RefSeq" id="WP_310470576.1">
    <property type="nucleotide sequence ID" value="NZ_CP136522.1"/>
</dbReference>
<organism evidence="6 7">
    <name type="scientific">Shewanella youngdeokensis</name>
    <dbReference type="NCBI Taxonomy" id="2999068"/>
    <lineage>
        <taxon>Bacteria</taxon>
        <taxon>Pseudomonadati</taxon>
        <taxon>Pseudomonadota</taxon>
        <taxon>Gammaproteobacteria</taxon>
        <taxon>Alteromonadales</taxon>
        <taxon>Shewanellaceae</taxon>
        <taxon>Shewanella</taxon>
    </lineage>
</organism>
<dbReference type="PANTHER" id="PTHR43046">
    <property type="entry name" value="GDP-MANNOSE MANNOSYL HYDROLASE"/>
    <property type="match status" value="1"/>
</dbReference>
<dbReference type="GO" id="GO:0016787">
    <property type="term" value="F:hydrolase activity"/>
    <property type="evidence" value="ECO:0007669"/>
    <property type="project" value="UniProtKB-KW"/>
</dbReference>
<dbReference type="Pfam" id="PF00293">
    <property type="entry name" value="NUDIX"/>
    <property type="match status" value="1"/>
</dbReference>
<evidence type="ECO:0000256" key="4">
    <source>
        <dbReference type="ARBA" id="ARBA00022842"/>
    </source>
</evidence>
<evidence type="ECO:0000256" key="2">
    <source>
        <dbReference type="ARBA" id="ARBA00022723"/>
    </source>
</evidence>
<dbReference type="SUPFAM" id="SSF55811">
    <property type="entry name" value="Nudix"/>
    <property type="match status" value="1"/>
</dbReference>
<feature type="domain" description="Nudix hydrolase" evidence="5">
    <location>
        <begin position="13"/>
        <end position="150"/>
    </location>
</feature>
<proteinExistence type="predicted"/>
<dbReference type="Proteomes" id="UP001529491">
    <property type="component" value="Chromosome"/>
</dbReference>
<protein>
    <submittedName>
        <fullName evidence="6">GDP-mannose mannosyl hydrolase</fullName>
    </submittedName>
</protein>